<keyword evidence="7" id="KW-1185">Reference proteome</keyword>
<sequence length="219" mass="23456">MQTQVLIADDHPLFRAAMKQALSGVVQGTLHEAATLNEACSVLQQHDAIELVFLDLNMPGNQGLSGLAELLARHDQLLVVVVSAEEDPGLIKRVMEMGASGYIPKSTPLETITRAVKQIMEGDVWVPAGSLSVADLSQEESQFAKGLALLTPHQYRVLKMLADGLLNKQIAYELAISESTVKQHVSAVLRKLNVVNRTQAGVLFNQLVSGHSGVGSAAS</sequence>
<keyword evidence="2 6" id="KW-0238">DNA-binding</keyword>
<name>A0A346NKL7_9ALTE</name>
<gene>
    <name evidence="6" type="ORF">D0Y50_06610</name>
</gene>
<keyword evidence="1 3" id="KW-0597">Phosphoprotein</keyword>
<dbReference type="Pfam" id="PF00072">
    <property type="entry name" value="Response_reg"/>
    <property type="match status" value="1"/>
</dbReference>
<proteinExistence type="predicted"/>
<reference evidence="6 7" key="1">
    <citation type="submission" date="2018-08" db="EMBL/GenBank/DDBJ databases">
        <title>Salinimonas sediminis sp. nov., a piezophilic bacterium isolated from a deep-sea sediment sample from the New Britain Trench.</title>
        <authorList>
            <person name="Cao J."/>
        </authorList>
    </citation>
    <scope>NUCLEOTIDE SEQUENCE [LARGE SCALE GENOMIC DNA]</scope>
    <source>
        <strain evidence="6 7">N102</strain>
    </source>
</reference>
<dbReference type="InterPro" id="IPR000792">
    <property type="entry name" value="Tscrpt_reg_LuxR_C"/>
</dbReference>
<dbReference type="SMART" id="SM00421">
    <property type="entry name" value="HTH_LUXR"/>
    <property type="match status" value="1"/>
</dbReference>
<dbReference type="RefSeq" id="WP_108568475.1">
    <property type="nucleotide sequence ID" value="NZ_CP031769.1"/>
</dbReference>
<dbReference type="CDD" id="cd17535">
    <property type="entry name" value="REC_NarL-like"/>
    <property type="match status" value="1"/>
</dbReference>
<evidence type="ECO:0000313" key="6">
    <source>
        <dbReference type="EMBL" id="AXR06074.1"/>
    </source>
</evidence>
<dbReference type="KEGG" id="salm:D0Y50_06610"/>
<evidence type="ECO:0000313" key="7">
    <source>
        <dbReference type="Proteomes" id="UP000262073"/>
    </source>
</evidence>
<feature type="modified residue" description="4-aspartylphosphate" evidence="3">
    <location>
        <position position="55"/>
    </location>
</feature>
<evidence type="ECO:0000256" key="2">
    <source>
        <dbReference type="ARBA" id="ARBA00023125"/>
    </source>
</evidence>
<accession>A0A346NKL7</accession>
<dbReference type="PROSITE" id="PS50043">
    <property type="entry name" value="HTH_LUXR_2"/>
    <property type="match status" value="1"/>
</dbReference>
<protein>
    <submittedName>
        <fullName evidence="6">DNA-binding response regulator</fullName>
    </submittedName>
</protein>
<dbReference type="PROSITE" id="PS50110">
    <property type="entry name" value="RESPONSE_REGULATORY"/>
    <property type="match status" value="1"/>
</dbReference>
<dbReference type="GO" id="GO:0006355">
    <property type="term" value="P:regulation of DNA-templated transcription"/>
    <property type="evidence" value="ECO:0007669"/>
    <property type="project" value="InterPro"/>
</dbReference>
<dbReference type="PRINTS" id="PR00038">
    <property type="entry name" value="HTHLUXR"/>
</dbReference>
<dbReference type="SUPFAM" id="SSF52172">
    <property type="entry name" value="CheY-like"/>
    <property type="match status" value="1"/>
</dbReference>
<dbReference type="GO" id="GO:0000160">
    <property type="term" value="P:phosphorelay signal transduction system"/>
    <property type="evidence" value="ECO:0007669"/>
    <property type="project" value="InterPro"/>
</dbReference>
<dbReference type="AlphaFoldDB" id="A0A346NKL7"/>
<dbReference type="Proteomes" id="UP000262073">
    <property type="component" value="Chromosome"/>
</dbReference>
<dbReference type="Pfam" id="PF00196">
    <property type="entry name" value="GerE"/>
    <property type="match status" value="1"/>
</dbReference>
<feature type="domain" description="HTH luxR-type" evidence="4">
    <location>
        <begin position="143"/>
        <end position="208"/>
    </location>
</feature>
<dbReference type="PANTHER" id="PTHR45566">
    <property type="entry name" value="HTH-TYPE TRANSCRIPTIONAL REGULATOR YHJB-RELATED"/>
    <property type="match status" value="1"/>
</dbReference>
<feature type="domain" description="Response regulatory" evidence="5">
    <location>
        <begin position="4"/>
        <end position="120"/>
    </location>
</feature>
<evidence type="ECO:0000256" key="1">
    <source>
        <dbReference type="ARBA" id="ARBA00022553"/>
    </source>
</evidence>
<evidence type="ECO:0000256" key="3">
    <source>
        <dbReference type="PROSITE-ProRule" id="PRU00169"/>
    </source>
</evidence>
<dbReference type="InterPro" id="IPR051015">
    <property type="entry name" value="EvgA-like"/>
</dbReference>
<evidence type="ECO:0000259" key="5">
    <source>
        <dbReference type="PROSITE" id="PS50110"/>
    </source>
</evidence>
<dbReference type="SMART" id="SM00448">
    <property type="entry name" value="REC"/>
    <property type="match status" value="1"/>
</dbReference>
<dbReference type="InterPro" id="IPR016032">
    <property type="entry name" value="Sig_transdc_resp-reg_C-effctor"/>
</dbReference>
<dbReference type="Gene3D" id="3.40.50.2300">
    <property type="match status" value="1"/>
</dbReference>
<dbReference type="SUPFAM" id="SSF46894">
    <property type="entry name" value="C-terminal effector domain of the bipartite response regulators"/>
    <property type="match status" value="1"/>
</dbReference>
<dbReference type="GO" id="GO:0003677">
    <property type="term" value="F:DNA binding"/>
    <property type="evidence" value="ECO:0007669"/>
    <property type="project" value="UniProtKB-KW"/>
</dbReference>
<dbReference type="OrthoDB" id="9814495at2"/>
<organism evidence="6 7">
    <name type="scientific">Salinimonas sediminis</name>
    <dbReference type="NCBI Taxonomy" id="2303538"/>
    <lineage>
        <taxon>Bacteria</taxon>
        <taxon>Pseudomonadati</taxon>
        <taxon>Pseudomonadota</taxon>
        <taxon>Gammaproteobacteria</taxon>
        <taxon>Alteromonadales</taxon>
        <taxon>Alteromonadaceae</taxon>
        <taxon>Alteromonas/Salinimonas group</taxon>
        <taxon>Salinimonas</taxon>
    </lineage>
</organism>
<dbReference type="InterPro" id="IPR058245">
    <property type="entry name" value="NreC/VraR/RcsB-like_REC"/>
</dbReference>
<dbReference type="PROSITE" id="PS00622">
    <property type="entry name" value="HTH_LUXR_1"/>
    <property type="match status" value="1"/>
</dbReference>
<dbReference type="InterPro" id="IPR011006">
    <property type="entry name" value="CheY-like_superfamily"/>
</dbReference>
<dbReference type="EMBL" id="CP031769">
    <property type="protein sequence ID" value="AXR06074.1"/>
    <property type="molecule type" value="Genomic_DNA"/>
</dbReference>
<dbReference type="InterPro" id="IPR001789">
    <property type="entry name" value="Sig_transdc_resp-reg_receiver"/>
</dbReference>
<evidence type="ECO:0000259" key="4">
    <source>
        <dbReference type="PROSITE" id="PS50043"/>
    </source>
</evidence>
<dbReference type="PANTHER" id="PTHR45566:SF1">
    <property type="entry name" value="HTH-TYPE TRANSCRIPTIONAL REGULATOR YHJB-RELATED"/>
    <property type="match status" value="1"/>
</dbReference>
<dbReference type="CDD" id="cd06170">
    <property type="entry name" value="LuxR_C_like"/>
    <property type="match status" value="1"/>
</dbReference>